<feature type="domain" description="FAD-binding PCMH-type" evidence="5">
    <location>
        <begin position="58"/>
        <end position="222"/>
    </location>
</feature>
<dbReference type="AlphaFoldDB" id="A0A9P5LF68"/>
<organism evidence="6 7">
    <name type="scientific">Cylindrodendrum hubeiense</name>
    <dbReference type="NCBI Taxonomy" id="595255"/>
    <lineage>
        <taxon>Eukaryota</taxon>
        <taxon>Fungi</taxon>
        <taxon>Dikarya</taxon>
        <taxon>Ascomycota</taxon>
        <taxon>Pezizomycotina</taxon>
        <taxon>Sordariomycetes</taxon>
        <taxon>Hypocreomycetidae</taxon>
        <taxon>Hypocreales</taxon>
        <taxon>Nectriaceae</taxon>
        <taxon>Cylindrodendrum</taxon>
    </lineage>
</organism>
<dbReference type="OrthoDB" id="5332616at2759"/>
<dbReference type="GO" id="GO:0005739">
    <property type="term" value="C:mitochondrion"/>
    <property type="evidence" value="ECO:0007669"/>
    <property type="project" value="TreeGrafter"/>
</dbReference>
<evidence type="ECO:0000256" key="3">
    <source>
        <dbReference type="ARBA" id="ARBA00022827"/>
    </source>
</evidence>
<dbReference type="InterPro" id="IPR004113">
    <property type="entry name" value="FAD-bd_oxidored_4_C"/>
</dbReference>
<dbReference type="Gene3D" id="1.10.45.10">
    <property type="entry name" value="Vanillyl-alcohol Oxidase, Chain A, domain 4"/>
    <property type="match status" value="1"/>
</dbReference>
<dbReference type="Gene3D" id="3.30.43.10">
    <property type="entry name" value="Uridine Diphospho-n-acetylenolpyruvylglucosamine Reductase, domain 2"/>
    <property type="match status" value="1"/>
</dbReference>
<dbReference type="PANTHER" id="PTHR11748">
    <property type="entry name" value="D-LACTATE DEHYDROGENASE"/>
    <property type="match status" value="1"/>
</dbReference>
<dbReference type="Proteomes" id="UP000722485">
    <property type="component" value="Unassembled WGS sequence"/>
</dbReference>
<dbReference type="Gene3D" id="3.30.465.10">
    <property type="match status" value="2"/>
</dbReference>
<evidence type="ECO:0000259" key="5">
    <source>
        <dbReference type="PROSITE" id="PS51387"/>
    </source>
</evidence>
<keyword evidence="7" id="KW-1185">Reference proteome</keyword>
<reference evidence="6" key="1">
    <citation type="submission" date="2020-03" db="EMBL/GenBank/DDBJ databases">
        <title>Draft Genome Sequence of Cylindrodendrum hubeiense.</title>
        <authorList>
            <person name="Buettner E."/>
            <person name="Kellner H."/>
        </authorList>
    </citation>
    <scope>NUCLEOTIDE SEQUENCE</scope>
    <source>
        <strain evidence="6">IHI 201604</strain>
    </source>
</reference>
<dbReference type="InterPro" id="IPR006094">
    <property type="entry name" value="Oxid_FAD_bind_N"/>
</dbReference>
<protein>
    <recommendedName>
        <fullName evidence="5">FAD-binding PCMH-type domain-containing protein</fullName>
    </recommendedName>
</protein>
<proteinExistence type="predicted"/>
<dbReference type="EMBL" id="JAANBB010000172">
    <property type="protein sequence ID" value="KAF7547652.1"/>
    <property type="molecule type" value="Genomic_DNA"/>
</dbReference>
<sequence>MASKRVLPRGVTEATLHNFFEHVEGILGKANVSRDNTTGALEGLNGDHAYIDPFATGHVRTANGAVRPNSPQQVSAVLKAANQFRIPLWTLSRGKNLGYCGSSPLVDGSIILDLHRMSKIIELSEKYAYAILEPGVSFLELYDAIQERGLKLWMSAPGIGWGSCGLEVVTPTGEIIRSGMGAMSDSKLWPLHKGGFGPSIDGLFFQSNLGVVTKIGVHLCPAPEAFTTCEVSVYKREDLGPLTVILSDLYRQRIIGNAPSITDIYRQCLRSEDPKVLKRVLPFVLQARALPKKLKEEIRVEQGWGHWLAFFALFGTTEVVPAQLASVNRAISTIPGAKITFNSWPGVAGEALKASVMPEHEIPQSGVPTMKTLRRFFGDGSGRGHVTFSPILPPGAKELNSYYLEAETILDEEDANNFGDIHITERFVYAISLINFLPGQAHKVRQTFRKLFDLAAKHGYTEYRTHLDFMDDVAAQLDFNGHALRKYTTLIKDATDPHGILSPGKSGIWPSNSDF</sequence>
<evidence type="ECO:0000256" key="2">
    <source>
        <dbReference type="ARBA" id="ARBA00022630"/>
    </source>
</evidence>
<evidence type="ECO:0000313" key="6">
    <source>
        <dbReference type="EMBL" id="KAF7547652.1"/>
    </source>
</evidence>
<dbReference type="InterPro" id="IPR016169">
    <property type="entry name" value="FAD-bd_PCMH_sub2"/>
</dbReference>
<keyword evidence="4" id="KW-0560">Oxidoreductase</keyword>
<evidence type="ECO:0000313" key="7">
    <source>
        <dbReference type="Proteomes" id="UP000722485"/>
    </source>
</evidence>
<dbReference type="InterPro" id="IPR016170">
    <property type="entry name" value="Cytok_DH_C_sf"/>
</dbReference>
<dbReference type="InterPro" id="IPR016166">
    <property type="entry name" value="FAD-bd_PCMH"/>
</dbReference>
<dbReference type="GO" id="GO:0004458">
    <property type="term" value="F:D-lactate dehydrogenase (cytochrome) activity"/>
    <property type="evidence" value="ECO:0007669"/>
    <property type="project" value="TreeGrafter"/>
</dbReference>
<dbReference type="InterPro" id="IPR016167">
    <property type="entry name" value="FAD-bd_PCMH_sub1"/>
</dbReference>
<evidence type="ECO:0000256" key="4">
    <source>
        <dbReference type="ARBA" id="ARBA00023002"/>
    </source>
</evidence>
<name>A0A9P5LF68_9HYPO</name>
<keyword evidence="3" id="KW-0274">FAD</keyword>
<dbReference type="GO" id="GO:0071949">
    <property type="term" value="F:FAD binding"/>
    <property type="evidence" value="ECO:0007669"/>
    <property type="project" value="InterPro"/>
</dbReference>
<keyword evidence="2" id="KW-0285">Flavoprotein</keyword>
<dbReference type="InterPro" id="IPR016164">
    <property type="entry name" value="FAD-linked_Oxase-like_C"/>
</dbReference>
<comment type="caution">
    <text evidence="6">The sequence shown here is derived from an EMBL/GenBank/DDBJ whole genome shotgun (WGS) entry which is preliminary data.</text>
</comment>
<accession>A0A9P5LF68</accession>
<dbReference type="InterPro" id="IPR016171">
    <property type="entry name" value="Vanillyl_alc_oxidase_C-sub2"/>
</dbReference>
<dbReference type="SUPFAM" id="SSF56176">
    <property type="entry name" value="FAD-binding/transporter-associated domain-like"/>
    <property type="match status" value="1"/>
</dbReference>
<dbReference type="Pfam" id="PF01565">
    <property type="entry name" value="FAD_binding_4"/>
    <property type="match status" value="1"/>
</dbReference>
<dbReference type="GO" id="GO:1903457">
    <property type="term" value="P:lactate catabolic process"/>
    <property type="evidence" value="ECO:0007669"/>
    <property type="project" value="TreeGrafter"/>
</dbReference>
<gene>
    <name evidence="6" type="ORF">G7Z17_g7580</name>
</gene>
<dbReference type="SUPFAM" id="SSF55103">
    <property type="entry name" value="FAD-linked oxidases, C-terminal domain"/>
    <property type="match status" value="1"/>
</dbReference>
<evidence type="ECO:0000256" key="1">
    <source>
        <dbReference type="ARBA" id="ARBA00001974"/>
    </source>
</evidence>
<dbReference type="InterPro" id="IPR036318">
    <property type="entry name" value="FAD-bd_PCMH-like_sf"/>
</dbReference>
<dbReference type="Gene3D" id="3.40.462.10">
    <property type="entry name" value="FAD-linked oxidases, C-terminal domain"/>
    <property type="match status" value="1"/>
</dbReference>
<dbReference type="GO" id="GO:0008720">
    <property type="term" value="F:D-lactate dehydrogenase (NAD+) activity"/>
    <property type="evidence" value="ECO:0007669"/>
    <property type="project" value="TreeGrafter"/>
</dbReference>
<dbReference type="Pfam" id="PF02913">
    <property type="entry name" value="FAD-oxidase_C"/>
    <property type="match status" value="1"/>
</dbReference>
<dbReference type="PROSITE" id="PS51387">
    <property type="entry name" value="FAD_PCMH"/>
    <property type="match status" value="1"/>
</dbReference>
<comment type="cofactor">
    <cofactor evidence="1">
        <name>FAD</name>
        <dbReference type="ChEBI" id="CHEBI:57692"/>
    </cofactor>
</comment>
<dbReference type="PANTHER" id="PTHR11748:SF114">
    <property type="entry name" value="ARYL-ALCOHOL OXIDASE VANILLYL-ALCOHOL OXIDASE (AFU_ORTHOLOGUE AFUA_3G09500)-RELATED"/>
    <property type="match status" value="1"/>
</dbReference>